<keyword evidence="1" id="KW-0813">Transport</keyword>
<dbReference type="RefSeq" id="WP_188476725.1">
    <property type="nucleotide sequence ID" value="NZ_BMFJ01000001.1"/>
</dbReference>
<dbReference type="PIRSF" id="PIRSF000027">
    <property type="entry name" value="Cytc_c_prime"/>
    <property type="match status" value="1"/>
</dbReference>
<dbReference type="GO" id="GO:0020037">
    <property type="term" value="F:heme binding"/>
    <property type="evidence" value="ECO:0007669"/>
    <property type="project" value="InterPro"/>
</dbReference>
<protein>
    <submittedName>
        <fullName evidence="9">Cytochrome c-554</fullName>
    </submittedName>
</protein>
<feature type="binding site" description="axial binding residue" evidence="6">
    <location>
        <position position="150"/>
    </location>
    <ligand>
        <name>heme c</name>
        <dbReference type="ChEBI" id="CHEBI:61717"/>
    </ligand>
    <ligandPart>
        <name>Fe</name>
        <dbReference type="ChEBI" id="CHEBI:18248"/>
    </ligandPart>
</feature>
<evidence type="ECO:0000256" key="8">
    <source>
        <dbReference type="SAM" id="SignalP"/>
    </source>
</evidence>
<dbReference type="InterPro" id="IPR010980">
    <property type="entry name" value="Cyt_c/b562"/>
</dbReference>
<dbReference type="AlphaFoldDB" id="A0A917ECU9"/>
<dbReference type="Pfam" id="PF01322">
    <property type="entry name" value="Cytochrom_C_2"/>
    <property type="match status" value="1"/>
</dbReference>
<comment type="caution">
    <text evidence="9">The sequence shown here is derived from an EMBL/GenBank/DDBJ whole genome shotgun (WGS) entry which is preliminary data.</text>
</comment>
<evidence type="ECO:0000256" key="1">
    <source>
        <dbReference type="ARBA" id="ARBA00022448"/>
    </source>
</evidence>
<feature type="chain" id="PRO_5037563885" evidence="8">
    <location>
        <begin position="22"/>
        <end position="157"/>
    </location>
</feature>
<dbReference type="Proteomes" id="UP000612855">
    <property type="component" value="Unassembled WGS sequence"/>
</dbReference>
<comment type="PTM">
    <text evidence="7">Binds 1 heme group per subunit.</text>
</comment>
<keyword evidence="2 7" id="KW-0349">Heme</keyword>
<keyword evidence="10" id="KW-1185">Reference proteome</keyword>
<name>A0A917ECU9_9RHOB</name>
<dbReference type="EMBL" id="BMFJ01000001">
    <property type="protein sequence ID" value="GGE24964.1"/>
    <property type="molecule type" value="Genomic_DNA"/>
</dbReference>
<dbReference type="PRINTS" id="PR00608">
    <property type="entry name" value="CYTCHROMECII"/>
</dbReference>
<dbReference type="InterPro" id="IPR012127">
    <property type="entry name" value="Cyt_c_prime"/>
</dbReference>
<evidence type="ECO:0000313" key="9">
    <source>
        <dbReference type="EMBL" id="GGE24964.1"/>
    </source>
</evidence>
<feature type="binding site" description="covalent" evidence="7">
    <location>
        <position position="149"/>
    </location>
    <ligand>
        <name>heme c</name>
        <dbReference type="ChEBI" id="CHEBI:61717"/>
    </ligand>
</feature>
<evidence type="ECO:0000256" key="5">
    <source>
        <dbReference type="ARBA" id="ARBA00023004"/>
    </source>
</evidence>
<evidence type="ECO:0000313" key="10">
    <source>
        <dbReference type="Proteomes" id="UP000612855"/>
    </source>
</evidence>
<dbReference type="GO" id="GO:0005506">
    <property type="term" value="F:iron ion binding"/>
    <property type="evidence" value="ECO:0007669"/>
    <property type="project" value="InterPro"/>
</dbReference>
<gene>
    <name evidence="9" type="primary">cycF</name>
    <name evidence="9" type="ORF">GCM10011360_11720</name>
</gene>
<keyword evidence="3 6" id="KW-0479">Metal-binding</keyword>
<keyword evidence="8" id="KW-0732">Signal</keyword>
<dbReference type="GO" id="GO:0022900">
    <property type="term" value="P:electron transport chain"/>
    <property type="evidence" value="ECO:0007669"/>
    <property type="project" value="InterPro"/>
</dbReference>
<proteinExistence type="predicted"/>
<feature type="binding site" description="covalent" evidence="7">
    <location>
        <position position="146"/>
    </location>
    <ligand>
        <name>heme c</name>
        <dbReference type="ChEBI" id="CHEBI:61717"/>
    </ligand>
</feature>
<sequence length="157" mass="15717">MTKLLSGLLAAGLCLAGAAQAESHMDAKAIQGAIKARQATMQLYAFNLGILGAMAKGDAEYNADAATAAAGNLVKLSTQNQMAYWPKGSDNASAEGTKALPAIWEDMEGIVKASAAMSDAAMAMESAAGTDLASLQGAMGALGGACGGCHKAYRASN</sequence>
<evidence type="ECO:0000256" key="4">
    <source>
        <dbReference type="ARBA" id="ARBA00022982"/>
    </source>
</evidence>
<evidence type="ECO:0000256" key="2">
    <source>
        <dbReference type="ARBA" id="ARBA00022617"/>
    </source>
</evidence>
<dbReference type="InterPro" id="IPR015984">
    <property type="entry name" value="Cyt_c_prime_subgr"/>
</dbReference>
<reference evidence="10" key="1">
    <citation type="journal article" date="2019" name="Int. J. Syst. Evol. Microbiol.">
        <title>The Global Catalogue of Microorganisms (GCM) 10K type strain sequencing project: providing services to taxonomists for standard genome sequencing and annotation.</title>
        <authorList>
            <consortium name="The Broad Institute Genomics Platform"/>
            <consortium name="The Broad Institute Genome Sequencing Center for Infectious Disease"/>
            <person name="Wu L."/>
            <person name="Ma J."/>
        </authorList>
    </citation>
    <scope>NUCLEOTIDE SEQUENCE [LARGE SCALE GENOMIC DNA]</scope>
    <source>
        <strain evidence="10">CGMCC 1.12664</strain>
    </source>
</reference>
<accession>A0A917ECU9</accession>
<evidence type="ECO:0000256" key="7">
    <source>
        <dbReference type="PIRSR" id="PIRSR000027-2"/>
    </source>
</evidence>
<dbReference type="InterPro" id="IPR002321">
    <property type="entry name" value="Cyt_c_II"/>
</dbReference>
<evidence type="ECO:0000256" key="6">
    <source>
        <dbReference type="PIRSR" id="PIRSR000027-1"/>
    </source>
</evidence>
<dbReference type="SUPFAM" id="SSF47175">
    <property type="entry name" value="Cytochromes"/>
    <property type="match status" value="1"/>
</dbReference>
<keyword evidence="4" id="KW-0249">Electron transport</keyword>
<feature type="signal peptide" evidence="8">
    <location>
        <begin position="1"/>
        <end position="21"/>
    </location>
</feature>
<dbReference type="PROSITE" id="PS51009">
    <property type="entry name" value="CYTCII"/>
    <property type="match status" value="1"/>
</dbReference>
<dbReference type="Gene3D" id="1.20.120.10">
    <property type="entry name" value="Cytochrome c/b562"/>
    <property type="match status" value="1"/>
</dbReference>
<evidence type="ECO:0000256" key="3">
    <source>
        <dbReference type="ARBA" id="ARBA00022723"/>
    </source>
</evidence>
<organism evidence="9 10">
    <name type="scientific">Primorskyibacter flagellatus</name>
    <dbReference type="NCBI Taxonomy" id="1387277"/>
    <lineage>
        <taxon>Bacteria</taxon>
        <taxon>Pseudomonadati</taxon>
        <taxon>Pseudomonadota</taxon>
        <taxon>Alphaproteobacteria</taxon>
        <taxon>Rhodobacterales</taxon>
        <taxon>Roseobacteraceae</taxon>
        <taxon>Primorskyibacter</taxon>
    </lineage>
</organism>
<keyword evidence="5 6" id="KW-0408">Iron</keyword>
<dbReference type="GO" id="GO:0009055">
    <property type="term" value="F:electron transfer activity"/>
    <property type="evidence" value="ECO:0007669"/>
    <property type="project" value="InterPro"/>
</dbReference>
<dbReference type="GO" id="GO:0042597">
    <property type="term" value="C:periplasmic space"/>
    <property type="evidence" value="ECO:0007669"/>
    <property type="project" value="InterPro"/>
</dbReference>